<accession>A0A434A0V1</accession>
<dbReference type="SUPFAM" id="SSF51126">
    <property type="entry name" value="Pectin lyase-like"/>
    <property type="match status" value="1"/>
</dbReference>
<gene>
    <name evidence="6" type="ORF">D0817_23575</name>
</gene>
<dbReference type="InterPro" id="IPR011050">
    <property type="entry name" value="Pectin_lyase_fold/virulence"/>
</dbReference>
<dbReference type="Pfam" id="PF18962">
    <property type="entry name" value="Por_Secre_tail"/>
    <property type="match status" value="1"/>
</dbReference>
<dbReference type="SMART" id="SM00710">
    <property type="entry name" value="PbH1"/>
    <property type="match status" value="7"/>
</dbReference>
<name>A0A434A0V1_9FLAO</name>
<sequence>MKTKNYLKSAFTMLFLLFSIASSFATNYYVDAINGNNINSGTSEALAKRTIQAAANLTNPGDTVFIMNGIYNPTGDSNSGFQSILTISRSGTAANYITYKNYPGHTPKLQLLTGLSYQVWRTIAIDASYIIIDGVEIEGTNQSLNYTDAYQTWQDYENNIKDWNKISMYNCGSISLGNTADVHHIEVRNCKIHDTGGGIGGFRCDYVTIENNVVYNTCWYSMYAGSGISILDPKSIDAVTGYKIYIRNNVVYNNKCLVPWERINALSDGNGIILDVNIGNGTTTFPYVGRYLVENNVSYNNGGGGVHAYKCAHVDIINNTAYNNGTNMGYPEIDAQQSTDIKIYNNIMYGRGAGANLNGNDAGAIYDYNIYFNGTSYKNGPNDKTIDPKFVNKALDASANFQLLNTSPAINNGNNISGLFASKDILGISRPVGFSSDMGAYEYGTVIPRAEMNIQEGATDITDNSGTFDFGSVSSTVPKDITFTIQNIGDAALNLTGTPKVVVTGTGFSLVTDAPAVVAANGSVTFTIKLTPVGAAANYVGTISIASNDADENPYNFTITGYGYDGTKALQTITFPAIPTKIIGVADFNAGATSDSGLIVTYTSSNTSVATIVSGQIRIIGAGTSNIKASQAGDAANNPAKDVTQLLTVTPVIPPAGTNLVTNPTFDANTTGWSFSYKNGATTTLENVIGTGYTTKVAKITVTNVGTSTGTDNVQFSYNKFFIEKGKTYIVSFTASADVARNINTVFIMNGSPYSQWALKSGIPLTTSPTNLGPYNFISTFTGYVDLRFHIGGSGSLNAPIYLNNVSVVEDGNLDVDEIEVATSQAPVVYVYPNPVGDLLSIDFDSETGQQVTVSIIDLHGQVLITTEQLAVYGENTIELNVSSLANGLYLIKTTENNINYNTVKVVVKH</sequence>
<evidence type="ECO:0000256" key="1">
    <source>
        <dbReference type="ARBA" id="ARBA00022729"/>
    </source>
</evidence>
<dbReference type="InterPro" id="IPR059226">
    <property type="entry name" value="Choice_anch_Q_dom"/>
</dbReference>
<dbReference type="InterPro" id="IPR006626">
    <property type="entry name" value="PbH1"/>
</dbReference>
<dbReference type="NCBIfam" id="TIGR04183">
    <property type="entry name" value="Por_Secre_tail"/>
    <property type="match status" value="1"/>
</dbReference>
<feature type="domain" description="CBM-cenC" evidence="4">
    <location>
        <begin position="659"/>
        <end position="744"/>
    </location>
</feature>
<evidence type="ECO:0000256" key="3">
    <source>
        <dbReference type="SAM" id="SignalP"/>
    </source>
</evidence>
<dbReference type="OrthoDB" id="786002at2"/>
<keyword evidence="7" id="KW-1185">Reference proteome</keyword>
<dbReference type="InterPro" id="IPR013783">
    <property type="entry name" value="Ig-like_fold"/>
</dbReference>
<dbReference type="Pfam" id="PF02018">
    <property type="entry name" value="CBM_4_9"/>
    <property type="match status" value="1"/>
</dbReference>
<dbReference type="EMBL" id="QWDM01000022">
    <property type="protein sequence ID" value="RUT67995.1"/>
    <property type="molecule type" value="Genomic_DNA"/>
</dbReference>
<feature type="signal peptide" evidence="3">
    <location>
        <begin position="1"/>
        <end position="25"/>
    </location>
</feature>
<evidence type="ECO:0000313" key="6">
    <source>
        <dbReference type="EMBL" id="RUT67995.1"/>
    </source>
</evidence>
<comment type="caution">
    <text evidence="6">The sequence shown here is derived from an EMBL/GenBank/DDBJ whole genome shotgun (WGS) entry which is preliminary data.</text>
</comment>
<evidence type="ECO:0000259" key="4">
    <source>
        <dbReference type="Pfam" id="PF02018"/>
    </source>
</evidence>
<dbReference type="InterPro" id="IPR008979">
    <property type="entry name" value="Galactose-bd-like_sf"/>
</dbReference>
<dbReference type="GO" id="GO:0016798">
    <property type="term" value="F:hydrolase activity, acting on glycosyl bonds"/>
    <property type="evidence" value="ECO:0007669"/>
    <property type="project" value="InterPro"/>
</dbReference>
<dbReference type="Gene3D" id="2.60.40.10">
    <property type="entry name" value="Immunoglobulins"/>
    <property type="match status" value="1"/>
</dbReference>
<dbReference type="Proteomes" id="UP000288102">
    <property type="component" value="Unassembled WGS sequence"/>
</dbReference>
<dbReference type="Gene3D" id="2.160.20.10">
    <property type="entry name" value="Single-stranded right-handed beta-helix, Pectin lyase-like"/>
    <property type="match status" value="1"/>
</dbReference>
<dbReference type="InterPro" id="IPR012334">
    <property type="entry name" value="Pectin_lyas_fold"/>
</dbReference>
<protein>
    <submittedName>
        <fullName evidence="6">T9SS C-terminal target domain-containing protein</fullName>
    </submittedName>
</protein>
<dbReference type="RefSeq" id="WP_127340736.1">
    <property type="nucleotide sequence ID" value="NZ_QWDM01000022.1"/>
</dbReference>
<evidence type="ECO:0000259" key="5">
    <source>
        <dbReference type="Pfam" id="PF18962"/>
    </source>
</evidence>
<dbReference type="SUPFAM" id="SSF49785">
    <property type="entry name" value="Galactose-binding domain-like"/>
    <property type="match status" value="1"/>
</dbReference>
<feature type="domain" description="Secretion system C-terminal sorting" evidence="5">
    <location>
        <begin position="831"/>
        <end position="908"/>
    </location>
</feature>
<proteinExistence type="predicted"/>
<keyword evidence="1 3" id="KW-0732">Signal</keyword>
<dbReference type="InterPro" id="IPR003305">
    <property type="entry name" value="CenC_carb-bd"/>
</dbReference>
<organism evidence="6 7">
    <name type="scientific">Flavobacterium cupreum</name>
    <dbReference type="NCBI Taxonomy" id="2133766"/>
    <lineage>
        <taxon>Bacteria</taxon>
        <taxon>Pseudomonadati</taxon>
        <taxon>Bacteroidota</taxon>
        <taxon>Flavobacteriia</taxon>
        <taxon>Flavobacteriales</taxon>
        <taxon>Flavobacteriaceae</taxon>
        <taxon>Flavobacterium</taxon>
    </lineage>
</organism>
<reference evidence="7" key="1">
    <citation type="journal article" date="2019" name="Syst. Appl. Microbiol.">
        <title>Flavobacterium circumlabens sp. nov. and Flavobacterium cupreum sp. nov., two psychrotrophic species isolated from Antarctic environmental samples.</title>
        <authorList>
            <person name="Kralova S."/>
            <person name="Busse H.-J."/>
            <person name="Svec P."/>
            <person name="Maslanova I."/>
            <person name="Stankova E."/>
            <person name="Bartak M."/>
            <person name="Sedlacek I."/>
        </authorList>
    </citation>
    <scope>NUCLEOTIDE SEQUENCE [LARGE SCALE GENOMIC DNA]</scope>
    <source>
        <strain evidence="7">CCM 8825</strain>
    </source>
</reference>
<dbReference type="AlphaFoldDB" id="A0A434A0V1"/>
<evidence type="ECO:0000256" key="2">
    <source>
        <dbReference type="ARBA" id="ARBA00022801"/>
    </source>
</evidence>
<keyword evidence="2" id="KW-0378">Hydrolase</keyword>
<dbReference type="NCBIfam" id="NF041518">
    <property type="entry name" value="choice_anch_Q"/>
    <property type="match status" value="1"/>
</dbReference>
<dbReference type="InterPro" id="IPR026444">
    <property type="entry name" value="Secre_tail"/>
</dbReference>
<feature type="chain" id="PRO_5019029088" evidence="3">
    <location>
        <begin position="26"/>
        <end position="910"/>
    </location>
</feature>
<evidence type="ECO:0000313" key="7">
    <source>
        <dbReference type="Proteomes" id="UP000288102"/>
    </source>
</evidence>
<dbReference type="Gene3D" id="2.60.120.260">
    <property type="entry name" value="Galactose-binding domain-like"/>
    <property type="match status" value="1"/>
</dbReference>